<reference evidence="1 2" key="1">
    <citation type="submission" date="2020-10" db="EMBL/GenBank/DDBJ databases">
        <title>The Coptis chinensis genome and diversification of protoberbering-type alkaloids.</title>
        <authorList>
            <person name="Wang B."/>
            <person name="Shu S."/>
            <person name="Song C."/>
            <person name="Liu Y."/>
        </authorList>
    </citation>
    <scope>NUCLEOTIDE SEQUENCE [LARGE SCALE GENOMIC DNA]</scope>
    <source>
        <strain evidence="1">HL-2020</strain>
        <tissue evidence="1">Leaf</tissue>
    </source>
</reference>
<protein>
    <submittedName>
        <fullName evidence="1">Uncharacterized protein</fullName>
    </submittedName>
</protein>
<comment type="caution">
    <text evidence="1">The sequence shown here is derived from an EMBL/GenBank/DDBJ whole genome shotgun (WGS) entry which is preliminary data.</text>
</comment>
<evidence type="ECO:0000313" key="1">
    <source>
        <dbReference type="EMBL" id="KAF9596582.1"/>
    </source>
</evidence>
<dbReference type="EMBL" id="JADFTS010000007">
    <property type="protein sequence ID" value="KAF9596582.1"/>
    <property type="molecule type" value="Genomic_DNA"/>
</dbReference>
<dbReference type="OrthoDB" id="1749511at2759"/>
<dbReference type="AlphaFoldDB" id="A0A835HE36"/>
<sequence length="197" mass="22107">MVQVTVKEVNEHVDAIEGKLDQQHAGFNTSLHNLSNEVKAITDTTHNDQLTQLNKSVNSLVAFFTNPASVQVPTNVPTIVPTNLTTSQDGELRQEGPQVPFVFPQGVTQVQGVQLQGRTLRIDFPQFDGKNPEDWVFRVEQYQQVHGLHAAQLVPIASIHLTGDAVAWYWWMRHSIGPMTWSNFLMHFVFVLGIAKI</sequence>
<proteinExistence type="predicted"/>
<name>A0A835HE36_9MAGN</name>
<accession>A0A835HE36</accession>
<gene>
    <name evidence="1" type="ORF">IFM89_012313</name>
</gene>
<keyword evidence="2" id="KW-1185">Reference proteome</keyword>
<evidence type="ECO:0000313" key="2">
    <source>
        <dbReference type="Proteomes" id="UP000631114"/>
    </source>
</evidence>
<dbReference type="Proteomes" id="UP000631114">
    <property type="component" value="Unassembled WGS sequence"/>
</dbReference>
<organism evidence="1 2">
    <name type="scientific">Coptis chinensis</name>
    <dbReference type="NCBI Taxonomy" id="261450"/>
    <lineage>
        <taxon>Eukaryota</taxon>
        <taxon>Viridiplantae</taxon>
        <taxon>Streptophyta</taxon>
        <taxon>Embryophyta</taxon>
        <taxon>Tracheophyta</taxon>
        <taxon>Spermatophyta</taxon>
        <taxon>Magnoliopsida</taxon>
        <taxon>Ranunculales</taxon>
        <taxon>Ranunculaceae</taxon>
        <taxon>Coptidoideae</taxon>
        <taxon>Coptis</taxon>
    </lineage>
</organism>